<dbReference type="SMART" id="SM01335">
    <property type="entry name" value="PADR1"/>
    <property type="match status" value="1"/>
</dbReference>
<sequence length="155" mass="17195">MGLTFECRSLAVDASVTDDAGPTGKCSNEQAIVEEHEACLLRVCDILTFGALKPCPKCSSQYVLQKSAYICVGDLTECTKYLTVKAKPVRVPAIIPDEVKLQFSFSAKYKSEVSDRVIKYVPPIQSTKIKKFKKEEVLADLKIKREKPPLCSLSF</sequence>
<dbReference type="EMBL" id="HBUE01115439">
    <property type="protein sequence ID" value="CAG6490396.1"/>
    <property type="molecule type" value="Transcribed_RNA"/>
</dbReference>
<dbReference type="Pfam" id="PF08063">
    <property type="entry name" value="Zn_ribbon_PADR1"/>
    <property type="match status" value="1"/>
</dbReference>
<dbReference type="InterPro" id="IPR012982">
    <property type="entry name" value="PARP1-like_PADR1_Zn_ribbon"/>
</dbReference>
<evidence type="ECO:0000313" key="2">
    <source>
        <dbReference type="EMBL" id="CAG6490396.1"/>
    </source>
</evidence>
<dbReference type="GO" id="GO:0008270">
    <property type="term" value="F:zinc ion binding"/>
    <property type="evidence" value="ECO:0007669"/>
    <property type="project" value="InterPro"/>
</dbReference>
<dbReference type="PROSITE" id="PS52007">
    <property type="entry name" value="PADR1"/>
    <property type="match status" value="1"/>
</dbReference>
<proteinExistence type="predicted"/>
<reference evidence="2" key="1">
    <citation type="submission" date="2021-05" db="EMBL/GenBank/DDBJ databases">
        <authorList>
            <person name="Alioto T."/>
            <person name="Alioto T."/>
            <person name="Gomez Garrido J."/>
        </authorList>
    </citation>
    <scope>NUCLEOTIDE SEQUENCE</scope>
</reference>
<feature type="domain" description="PARP1-like PADR1" evidence="1">
    <location>
        <begin position="51"/>
        <end position="90"/>
    </location>
</feature>
<evidence type="ECO:0000259" key="1">
    <source>
        <dbReference type="Pfam" id="PF08063"/>
    </source>
</evidence>
<organism evidence="2">
    <name type="scientific">Culex pipiens</name>
    <name type="common">House mosquito</name>
    <dbReference type="NCBI Taxonomy" id="7175"/>
    <lineage>
        <taxon>Eukaryota</taxon>
        <taxon>Metazoa</taxon>
        <taxon>Ecdysozoa</taxon>
        <taxon>Arthropoda</taxon>
        <taxon>Hexapoda</taxon>
        <taxon>Insecta</taxon>
        <taxon>Pterygota</taxon>
        <taxon>Neoptera</taxon>
        <taxon>Endopterygota</taxon>
        <taxon>Diptera</taxon>
        <taxon>Nematocera</taxon>
        <taxon>Culicoidea</taxon>
        <taxon>Culicidae</taxon>
        <taxon>Culicinae</taxon>
        <taxon>Culicini</taxon>
        <taxon>Culex</taxon>
        <taxon>Culex</taxon>
    </lineage>
</organism>
<accession>A0A8D8CBJ4</accession>
<dbReference type="AlphaFoldDB" id="A0A8D8CBJ4"/>
<protein>
    <submittedName>
        <fullName evidence="2">Poly [ADP-ribose] polymerase</fullName>
    </submittedName>
</protein>
<name>A0A8D8CBJ4_CULPI</name>
<dbReference type="Gene3D" id="3.90.640.80">
    <property type="match status" value="1"/>
</dbReference>